<name>A0A031GYI7_9BURK</name>
<dbReference type="EMBL" id="FPKH01000001">
    <property type="protein sequence ID" value="SFX37850.1"/>
    <property type="molecule type" value="Genomic_DNA"/>
</dbReference>
<reference evidence="1 2" key="1">
    <citation type="submission" date="2016-11" db="EMBL/GenBank/DDBJ databases">
        <authorList>
            <person name="Varghese N."/>
            <person name="Submissions S."/>
        </authorList>
    </citation>
    <scope>NUCLEOTIDE SEQUENCE [LARGE SCALE GENOMIC DNA]</scope>
    <source>
        <strain evidence="1 2">NFR18</strain>
    </source>
</reference>
<accession>A0A031GYI7</accession>
<sequence length="62" mass="6843">MQNQTKLFAFKLAEKQVQKQAAPATAWKVRDGVAVAGCTAVGTHDQYRDSSRLRPNDSGQYC</sequence>
<evidence type="ECO:0000313" key="1">
    <source>
        <dbReference type="EMBL" id="SFX37850.1"/>
    </source>
</evidence>
<organism evidence="1 2">
    <name type="scientific">Janthinobacterium lividum</name>
    <dbReference type="NCBI Taxonomy" id="29581"/>
    <lineage>
        <taxon>Bacteria</taxon>
        <taxon>Pseudomonadati</taxon>
        <taxon>Pseudomonadota</taxon>
        <taxon>Betaproteobacteria</taxon>
        <taxon>Burkholderiales</taxon>
        <taxon>Oxalobacteraceae</taxon>
        <taxon>Janthinobacterium</taxon>
    </lineage>
</organism>
<protein>
    <submittedName>
        <fullName evidence="1">Uncharacterized protein</fullName>
    </submittedName>
</protein>
<comment type="caution">
    <text evidence="1">The sequence shown here is derived from an EMBL/GenBank/DDBJ whole genome shotgun (WGS) entry which is preliminary data.</text>
</comment>
<evidence type="ECO:0000313" key="2">
    <source>
        <dbReference type="Proteomes" id="UP000182489"/>
    </source>
</evidence>
<gene>
    <name evidence="1" type="ORF">SAMN03097694_1857</name>
</gene>
<proteinExistence type="predicted"/>
<dbReference type="AlphaFoldDB" id="A0A031GYI7"/>
<dbReference type="RefSeq" id="WP_034748143.1">
    <property type="nucleotide sequence ID" value="NZ_FPKH01000001.1"/>
</dbReference>
<dbReference type="Proteomes" id="UP000182489">
    <property type="component" value="Unassembled WGS sequence"/>
</dbReference>